<dbReference type="RefSeq" id="WP_090744019.1">
    <property type="nucleotide sequence ID" value="NZ_CZQA01000001.1"/>
</dbReference>
<evidence type="ECO:0000256" key="5">
    <source>
        <dbReference type="ARBA" id="ARBA00022692"/>
    </source>
</evidence>
<evidence type="ECO:0000256" key="1">
    <source>
        <dbReference type="ARBA" id="ARBA00004429"/>
    </source>
</evidence>
<gene>
    <name evidence="10" type="ORF">COMA1_10809</name>
</gene>
<accession>A0A0S4L842</accession>
<evidence type="ECO:0000256" key="6">
    <source>
        <dbReference type="ARBA" id="ARBA00022989"/>
    </source>
</evidence>
<feature type="transmembrane region" description="Helical" evidence="9">
    <location>
        <begin position="118"/>
        <end position="135"/>
    </location>
</feature>
<comment type="subcellular location">
    <subcellularLocation>
        <location evidence="1">Cell inner membrane</location>
        <topology evidence="1">Multi-pass membrane protein</topology>
    </subcellularLocation>
</comment>
<dbReference type="Pfam" id="PF04143">
    <property type="entry name" value="Sulf_transp"/>
    <property type="match status" value="1"/>
</dbReference>
<keyword evidence="11" id="KW-1185">Reference proteome</keyword>
<dbReference type="AlphaFoldDB" id="A0A0S4L842"/>
<comment type="similarity">
    <text evidence="8">Belongs to the TsuA/YedE (TC 9.B.102) family.</text>
</comment>
<keyword evidence="7 9" id="KW-0472">Membrane</keyword>
<reference evidence="10 11" key="1">
    <citation type="submission" date="2015-10" db="EMBL/GenBank/DDBJ databases">
        <authorList>
            <person name="Gilbert D.G."/>
        </authorList>
    </citation>
    <scope>NUCLEOTIDE SEQUENCE [LARGE SCALE GENOMIC DNA]</scope>
    <source>
        <strain evidence="10">COMA1</strain>
    </source>
</reference>
<keyword evidence="4" id="KW-0997">Cell inner membrane</keyword>
<proteinExistence type="inferred from homology"/>
<evidence type="ECO:0000256" key="4">
    <source>
        <dbReference type="ARBA" id="ARBA00022519"/>
    </source>
</evidence>
<dbReference type="InterPro" id="IPR007272">
    <property type="entry name" value="Sulf_transp_TsuA/YedE"/>
</dbReference>
<dbReference type="PANTHER" id="PTHR30574:SF1">
    <property type="entry name" value="SULPHUR TRANSPORT DOMAIN-CONTAINING PROTEIN"/>
    <property type="match status" value="1"/>
</dbReference>
<evidence type="ECO:0000256" key="9">
    <source>
        <dbReference type="SAM" id="Phobius"/>
    </source>
</evidence>
<feature type="transmembrane region" description="Helical" evidence="9">
    <location>
        <begin position="155"/>
        <end position="173"/>
    </location>
</feature>
<organism evidence="10 11">
    <name type="scientific">Candidatus Nitrospira nitrosa</name>
    <dbReference type="NCBI Taxonomy" id="1742972"/>
    <lineage>
        <taxon>Bacteria</taxon>
        <taxon>Pseudomonadati</taxon>
        <taxon>Nitrospirota</taxon>
        <taxon>Nitrospiria</taxon>
        <taxon>Nitrospirales</taxon>
        <taxon>Nitrospiraceae</taxon>
        <taxon>Nitrospira</taxon>
    </lineage>
</organism>
<evidence type="ECO:0000256" key="3">
    <source>
        <dbReference type="ARBA" id="ARBA00022475"/>
    </source>
</evidence>
<keyword evidence="6 9" id="KW-1133">Transmembrane helix</keyword>
<name>A0A0S4L842_9BACT</name>
<feature type="transmembrane region" description="Helical" evidence="9">
    <location>
        <begin position="12"/>
        <end position="32"/>
    </location>
</feature>
<dbReference type="OrthoDB" id="9814020at2"/>
<feature type="transmembrane region" description="Helical" evidence="9">
    <location>
        <begin position="77"/>
        <end position="97"/>
    </location>
</feature>
<evidence type="ECO:0000313" key="10">
    <source>
        <dbReference type="EMBL" id="CUS32781.1"/>
    </source>
</evidence>
<evidence type="ECO:0000256" key="2">
    <source>
        <dbReference type="ARBA" id="ARBA00022448"/>
    </source>
</evidence>
<dbReference type="GO" id="GO:0005886">
    <property type="term" value="C:plasma membrane"/>
    <property type="evidence" value="ECO:0007669"/>
    <property type="project" value="UniProtKB-SubCell"/>
</dbReference>
<dbReference type="Proteomes" id="UP000199032">
    <property type="component" value="Unassembled WGS sequence"/>
</dbReference>
<dbReference type="EMBL" id="CZQA01000001">
    <property type="protein sequence ID" value="CUS32781.1"/>
    <property type="molecule type" value="Genomic_DNA"/>
</dbReference>
<evidence type="ECO:0000313" key="11">
    <source>
        <dbReference type="Proteomes" id="UP000199032"/>
    </source>
</evidence>
<evidence type="ECO:0000256" key="7">
    <source>
        <dbReference type="ARBA" id="ARBA00023136"/>
    </source>
</evidence>
<keyword evidence="3" id="KW-1003">Cell membrane</keyword>
<evidence type="ECO:0000256" key="8">
    <source>
        <dbReference type="ARBA" id="ARBA00035655"/>
    </source>
</evidence>
<keyword evidence="2" id="KW-0813">Transport</keyword>
<sequence length="179" mass="19071">MANHEKAIVPILPWWAGGLAIGVVLSVAVALIQPIGVSTQYVVLDGVLLHAVLPEVADSSPYLSAASKGWTLATYEFLFVVGIPIGAFLAAMVTNRFSVSVVPSLWAQRFGPTPVKRLIWSFIGGFLLLFGARFGGGCTSGHMISGVSQLAVSSFAFSTALFSSAILTARWLYPEREEQ</sequence>
<protein>
    <submittedName>
        <fullName evidence="10">Uncharacterized protein</fullName>
    </submittedName>
</protein>
<dbReference type="STRING" id="1742972.COMA1_10809"/>
<keyword evidence="5 9" id="KW-0812">Transmembrane</keyword>
<dbReference type="PANTHER" id="PTHR30574">
    <property type="entry name" value="INNER MEMBRANE PROTEIN YEDE"/>
    <property type="match status" value="1"/>
</dbReference>